<protein>
    <submittedName>
        <fullName evidence="3">Uncharacterized protein</fullName>
    </submittedName>
</protein>
<comment type="caution">
    <text evidence="3">The sequence shown here is derived from an EMBL/GenBank/DDBJ whole genome shotgun (WGS) entry which is preliminary data.</text>
</comment>
<name>A0ABC8UM41_9AQUA</name>
<keyword evidence="2" id="KW-0472">Membrane</keyword>
<reference evidence="3 4" key="1">
    <citation type="submission" date="2024-02" db="EMBL/GenBank/DDBJ databases">
        <authorList>
            <person name="Vignale AGUSTIN F."/>
            <person name="Sosa J E."/>
            <person name="Modenutti C."/>
        </authorList>
    </citation>
    <scope>NUCLEOTIDE SEQUENCE [LARGE SCALE GENOMIC DNA]</scope>
</reference>
<feature type="transmembrane region" description="Helical" evidence="2">
    <location>
        <begin position="60"/>
        <end position="87"/>
    </location>
</feature>
<organism evidence="3 4">
    <name type="scientific">Ilex paraguariensis</name>
    <name type="common">yerba mate</name>
    <dbReference type="NCBI Taxonomy" id="185542"/>
    <lineage>
        <taxon>Eukaryota</taxon>
        <taxon>Viridiplantae</taxon>
        <taxon>Streptophyta</taxon>
        <taxon>Embryophyta</taxon>
        <taxon>Tracheophyta</taxon>
        <taxon>Spermatophyta</taxon>
        <taxon>Magnoliopsida</taxon>
        <taxon>eudicotyledons</taxon>
        <taxon>Gunneridae</taxon>
        <taxon>Pentapetalae</taxon>
        <taxon>asterids</taxon>
        <taxon>campanulids</taxon>
        <taxon>Aquifoliales</taxon>
        <taxon>Aquifoliaceae</taxon>
        <taxon>Ilex</taxon>
    </lineage>
</organism>
<evidence type="ECO:0000256" key="2">
    <source>
        <dbReference type="SAM" id="Phobius"/>
    </source>
</evidence>
<sequence>MRGRVNSNHWGKKRRNKPVNLGQHLGQHRGQRLEEHLGQQFEQWIMDNRRERVRRLRRRIYFLFEQWVIEHLIILFGLLFVFLASLIGKGLLRFAAKNSSPSYLSHPLKNKQSVKLTNLSKDQVDDINIPIDGPYKPPQYKHRGKSE</sequence>
<proteinExistence type="predicted"/>
<gene>
    <name evidence="3" type="ORF">ILEXP_LOCUS52033</name>
</gene>
<keyword evidence="2" id="KW-0812">Transmembrane</keyword>
<evidence type="ECO:0000256" key="1">
    <source>
        <dbReference type="SAM" id="MobiDB-lite"/>
    </source>
</evidence>
<dbReference type="EMBL" id="CAUOFW020008180">
    <property type="protein sequence ID" value="CAK9181924.1"/>
    <property type="molecule type" value="Genomic_DNA"/>
</dbReference>
<accession>A0ABC8UM41</accession>
<evidence type="ECO:0000313" key="3">
    <source>
        <dbReference type="EMBL" id="CAK9181924.1"/>
    </source>
</evidence>
<keyword evidence="2" id="KW-1133">Transmembrane helix</keyword>
<dbReference type="Proteomes" id="UP001642360">
    <property type="component" value="Unassembled WGS sequence"/>
</dbReference>
<feature type="region of interest" description="Disordered" evidence="1">
    <location>
        <begin position="1"/>
        <end position="22"/>
    </location>
</feature>
<evidence type="ECO:0000313" key="4">
    <source>
        <dbReference type="Proteomes" id="UP001642360"/>
    </source>
</evidence>
<dbReference type="AlphaFoldDB" id="A0ABC8UM41"/>
<keyword evidence="4" id="KW-1185">Reference proteome</keyword>
<feature type="region of interest" description="Disordered" evidence="1">
    <location>
        <begin position="128"/>
        <end position="147"/>
    </location>
</feature>